<dbReference type="HOGENOM" id="CLU_2702229_0_0_5"/>
<accession>A0A060II96</accession>
<reference evidence="2 3" key="1">
    <citation type="submission" date="2013-12" db="EMBL/GenBank/DDBJ databases">
        <title>Complete genome sequence of Rhizobium etli bv. mimosae IE4771.</title>
        <authorList>
            <person name="Bustos P."/>
            <person name="Santamaria R.I."/>
            <person name="Lozano L."/>
            <person name="Ormeno-Orrillo E."/>
            <person name="Rogel M.A."/>
            <person name="Romero D."/>
            <person name="Cevallos M.A."/>
            <person name="Martinez-Romero E."/>
            <person name="Gonzalez V."/>
        </authorList>
    </citation>
    <scope>NUCLEOTIDE SEQUENCE [LARGE SCALE GENOMIC DNA]</scope>
    <source>
        <strain evidence="2 3">IE4771</strain>
        <plasmid evidence="3">Plasmid pRetIE4771e</plasmid>
    </source>
</reference>
<dbReference type="AlphaFoldDB" id="A0A060II96"/>
<evidence type="ECO:0000313" key="3">
    <source>
        <dbReference type="Proteomes" id="UP000027180"/>
    </source>
</evidence>
<feature type="compositionally biased region" description="Polar residues" evidence="1">
    <location>
        <begin position="39"/>
        <end position="53"/>
    </location>
</feature>
<dbReference type="KEGG" id="rei:IE4771_PE00095"/>
<proteinExistence type="predicted"/>
<evidence type="ECO:0000313" key="2">
    <source>
        <dbReference type="EMBL" id="AIC31321.1"/>
    </source>
</evidence>
<sequence length="73" mass="8040">MGRCAPPVPVDRTRGAAHQEPPFGLRSTNARKDPPMPSLNRSSQTRSNTQRATTLARAPFNLGLQDLKLPAYR</sequence>
<gene>
    <name evidence="2" type="ORF">IE4771_PE00095</name>
</gene>
<organism evidence="2 3">
    <name type="scientific">Rhizobium etli bv. mimosae str. IE4771</name>
    <dbReference type="NCBI Taxonomy" id="1432050"/>
    <lineage>
        <taxon>Bacteria</taxon>
        <taxon>Pseudomonadati</taxon>
        <taxon>Pseudomonadota</taxon>
        <taxon>Alphaproteobacteria</taxon>
        <taxon>Hyphomicrobiales</taxon>
        <taxon>Rhizobiaceae</taxon>
        <taxon>Rhizobium/Agrobacterium group</taxon>
        <taxon>Rhizobium</taxon>
    </lineage>
</organism>
<name>A0A060II96_RHIET</name>
<dbReference type="Proteomes" id="UP000027180">
    <property type="component" value="Plasmid pRetIE4771e"/>
</dbReference>
<dbReference type="EMBL" id="CP006991">
    <property type="protein sequence ID" value="AIC31321.1"/>
    <property type="molecule type" value="Genomic_DNA"/>
</dbReference>
<feature type="region of interest" description="Disordered" evidence="1">
    <location>
        <begin position="1"/>
        <end position="59"/>
    </location>
</feature>
<geneLocation type="plasmid" evidence="2 3">
    <name>pRetIE4771e</name>
</geneLocation>
<keyword evidence="2" id="KW-0614">Plasmid</keyword>
<evidence type="ECO:0000256" key="1">
    <source>
        <dbReference type="SAM" id="MobiDB-lite"/>
    </source>
</evidence>
<protein>
    <submittedName>
        <fullName evidence="2">Uncharacterized protein</fullName>
    </submittedName>
</protein>